<reference evidence="4" key="1">
    <citation type="submission" date="2025-08" db="UniProtKB">
        <authorList>
            <consortium name="RefSeq"/>
        </authorList>
    </citation>
    <scope>IDENTIFICATION</scope>
</reference>
<feature type="transmembrane region" description="Helical" evidence="2">
    <location>
        <begin position="90"/>
        <end position="112"/>
    </location>
</feature>
<protein>
    <submittedName>
        <fullName evidence="4">Uncharacterized protein LOC101863914</fullName>
    </submittedName>
</protein>
<feature type="transmembrane region" description="Helical" evidence="2">
    <location>
        <begin position="124"/>
        <end position="147"/>
    </location>
</feature>
<feature type="transmembrane region" description="Helical" evidence="2">
    <location>
        <begin position="167"/>
        <end position="188"/>
    </location>
</feature>
<keyword evidence="3" id="KW-1185">Reference proteome</keyword>
<keyword evidence="2" id="KW-0812">Transmembrane</keyword>
<feature type="compositionally biased region" description="Polar residues" evidence="1">
    <location>
        <begin position="231"/>
        <end position="253"/>
    </location>
</feature>
<evidence type="ECO:0000256" key="2">
    <source>
        <dbReference type="SAM" id="Phobius"/>
    </source>
</evidence>
<keyword evidence="2" id="KW-1133">Transmembrane helix</keyword>
<feature type="transmembrane region" description="Helical" evidence="2">
    <location>
        <begin position="16"/>
        <end position="36"/>
    </location>
</feature>
<name>A0ABM0JWB5_APLCA</name>
<sequence length="399" mass="45445">MAESVDLDAKEKAFKALHVLFILAISFSSLALMVKLLRGVLLKNQRKFLIFTLAGGDLFLALFSLTVVTRRLFENNVELSYASKVLSEKYLFHYFPFVHAMGMFVLAIELVHRAQLREIISNPYVASLLCAGLPWVLGLIVVLPLVMDGFLWSEGKYQEGFKNNDRQIAWYVVSTIIPSTLALAACIVTDFINIKWVPEDFSSENTDSATQEETEMSKIYHVDNQPTFYPSNQSHGPFYSSQSEPPYRPNSSEIYAPLSRPPSNHLASRFSMNNNNMHPVQGSPGPLSSRLSMQNVYLPPHPQPDPSLRTVPGTRLSTYRPQNDKSFGKKEKRVLLLVTAISFVLTTPWAFFQVCYVLRDDKSYIEPLAREIVVNWFRYFLYLRSVVTPLIWIATMRKP</sequence>
<dbReference type="RefSeq" id="XP_005103044.1">
    <property type="nucleotide sequence ID" value="XM_005102987.3"/>
</dbReference>
<dbReference type="Proteomes" id="UP000694888">
    <property type="component" value="Unplaced"/>
</dbReference>
<dbReference type="Gene3D" id="1.20.1070.10">
    <property type="entry name" value="Rhodopsin 7-helix transmembrane proteins"/>
    <property type="match status" value="1"/>
</dbReference>
<dbReference type="GeneID" id="101863914"/>
<gene>
    <name evidence="4" type="primary">LOC101863914</name>
</gene>
<organism evidence="3 4">
    <name type="scientific">Aplysia californica</name>
    <name type="common">California sea hare</name>
    <dbReference type="NCBI Taxonomy" id="6500"/>
    <lineage>
        <taxon>Eukaryota</taxon>
        <taxon>Metazoa</taxon>
        <taxon>Spiralia</taxon>
        <taxon>Lophotrochozoa</taxon>
        <taxon>Mollusca</taxon>
        <taxon>Gastropoda</taxon>
        <taxon>Heterobranchia</taxon>
        <taxon>Euthyneura</taxon>
        <taxon>Tectipleura</taxon>
        <taxon>Aplysiida</taxon>
        <taxon>Aplysioidea</taxon>
        <taxon>Aplysiidae</taxon>
        <taxon>Aplysia</taxon>
    </lineage>
</organism>
<feature type="transmembrane region" description="Helical" evidence="2">
    <location>
        <begin position="334"/>
        <end position="359"/>
    </location>
</feature>
<feature type="transmembrane region" description="Helical" evidence="2">
    <location>
        <begin position="379"/>
        <end position="396"/>
    </location>
</feature>
<feature type="region of interest" description="Disordered" evidence="1">
    <location>
        <begin position="231"/>
        <end position="313"/>
    </location>
</feature>
<feature type="transmembrane region" description="Helical" evidence="2">
    <location>
        <begin position="48"/>
        <end position="70"/>
    </location>
</feature>
<keyword evidence="2" id="KW-0472">Membrane</keyword>
<feature type="compositionally biased region" description="Polar residues" evidence="1">
    <location>
        <begin position="261"/>
        <end position="278"/>
    </location>
</feature>
<evidence type="ECO:0000313" key="4">
    <source>
        <dbReference type="RefSeq" id="XP_005103044.1"/>
    </source>
</evidence>
<evidence type="ECO:0000256" key="1">
    <source>
        <dbReference type="SAM" id="MobiDB-lite"/>
    </source>
</evidence>
<accession>A0ABM0JWB5</accession>
<evidence type="ECO:0000313" key="3">
    <source>
        <dbReference type="Proteomes" id="UP000694888"/>
    </source>
</evidence>
<proteinExistence type="predicted"/>